<feature type="transmembrane region" description="Helical" evidence="8">
    <location>
        <begin position="135"/>
        <end position="155"/>
    </location>
</feature>
<comment type="similarity">
    <text evidence="2">Belongs to the binding-protein-dependent transport system permease family. FecCD subfamily.</text>
</comment>
<feature type="transmembrane region" description="Helical" evidence="8">
    <location>
        <begin position="167"/>
        <end position="187"/>
    </location>
</feature>
<evidence type="ECO:0000256" key="5">
    <source>
        <dbReference type="ARBA" id="ARBA00022692"/>
    </source>
</evidence>
<feature type="transmembrane region" description="Helical" evidence="8">
    <location>
        <begin position="294"/>
        <end position="319"/>
    </location>
</feature>
<keyword evidence="7 8" id="KW-0472">Membrane</keyword>
<evidence type="ECO:0000256" key="4">
    <source>
        <dbReference type="ARBA" id="ARBA00022475"/>
    </source>
</evidence>
<comment type="subcellular location">
    <subcellularLocation>
        <location evidence="1">Cell membrane</location>
        <topology evidence="1">Multi-pass membrane protein</topology>
    </subcellularLocation>
</comment>
<dbReference type="Proteomes" id="UP000754710">
    <property type="component" value="Unassembled WGS sequence"/>
</dbReference>
<dbReference type="CDD" id="cd06550">
    <property type="entry name" value="TM_ABC_iron-siderophores_like"/>
    <property type="match status" value="1"/>
</dbReference>
<protein>
    <submittedName>
        <fullName evidence="9">Iron ABC transporter permease</fullName>
    </submittedName>
</protein>
<organism evidence="9 10">
    <name type="scientific">Nocardioides jiangsuensis</name>
    <dbReference type="NCBI Taxonomy" id="2866161"/>
    <lineage>
        <taxon>Bacteria</taxon>
        <taxon>Bacillati</taxon>
        <taxon>Actinomycetota</taxon>
        <taxon>Actinomycetes</taxon>
        <taxon>Propionibacteriales</taxon>
        <taxon>Nocardioidaceae</taxon>
        <taxon>Nocardioides</taxon>
    </lineage>
</organism>
<accession>A0ABS7RKH6</accession>
<gene>
    <name evidence="9" type="ORF">K1X13_11965</name>
</gene>
<dbReference type="Gene3D" id="1.10.3470.10">
    <property type="entry name" value="ABC transporter involved in vitamin B12 uptake, BtuC"/>
    <property type="match status" value="1"/>
</dbReference>
<feature type="transmembrane region" description="Helical" evidence="8">
    <location>
        <begin position="109"/>
        <end position="129"/>
    </location>
</feature>
<evidence type="ECO:0000313" key="10">
    <source>
        <dbReference type="Proteomes" id="UP000754710"/>
    </source>
</evidence>
<comment type="caution">
    <text evidence="9">The sequence shown here is derived from an EMBL/GenBank/DDBJ whole genome shotgun (WGS) entry which is preliminary data.</text>
</comment>
<keyword evidence="5 8" id="KW-0812">Transmembrane</keyword>
<dbReference type="Pfam" id="PF01032">
    <property type="entry name" value="FecCD"/>
    <property type="match status" value="1"/>
</dbReference>
<evidence type="ECO:0000256" key="7">
    <source>
        <dbReference type="ARBA" id="ARBA00023136"/>
    </source>
</evidence>
<proteinExistence type="inferred from homology"/>
<dbReference type="InterPro" id="IPR000522">
    <property type="entry name" value="ABC_transptr_permease_BtuC"/>
</dbReference>
<feature type="transmembrane region" description="Helical" evidence="8">
    <location>
        <begin position="255"/>
        <end position="282"/>
    </location>
</feature>
<dbReference type="PANTHER" id="PTHR30472:SF1">
    <property type="entry name" value="FE(3+) DICITRATE TRANSPORT SYSTEM PERMEASE PROTEIN FECC-RELATED"/>
    <property type="match status" value="1"/>
</dbReference>
<sequence>MGISTTVAARGGGVAQTGSARRGTAPGWVLLAAALVLLACVASLAFGARPLSWATLVEAWTDFDPADGDHAVIASRVPRTVIGLLVGAALGLAGAAMQGVARNPLADPGLLGVNAGAALAVVAAMFVLGQSSLTSLVWFAVLGAGIAAVVVYAVASLGREGATPVKLALAGAALSAGLASLTNGVLVTSQETLDAFRFWQIGSVAGRSWGDVAPVVPLLAVGAVVTLGTGRALNGLALGDDLARGLGQKVALSRAVVALGVVLLCGAATAVAGPIAFVGLVVPHVGRALVGGDYRWVLPLSGLLGAALLVGADVAGRLVLPPSEVQAGVMTAVLGAPVFLWLVRRSRGVAL</sequence>
<name>A0ABS7RKH6_9ACTN</name>
<evidence type="ECO:0000256" key="8">
    <source>
        <dbReference type="SAM" id="Phobius"/>
    </source>
</evidence>
<keyword evidence="10" id="KW-1185">Reference proteome</keyword>
<feature type="transmembrane region" description="Helical" evidence="8">
    <location>
        <begin position="28"/>
        <end position="48"/>
    </location>
</feature>
<dbReference type="PANTHER" id="PTHR30472">
    <property type="entry name" value="FERRIC ENTEROBACTIN TRANSPORT SYSTEM PERMEASE PROTEIN"/>
    <property type="match status" value="1"/>
</dbReference>
<feature type="transmembrane region" description="Helical" evidence="8">
    <location>
        <begin position="80"/>
        <end position="97"/>
    </location>
</feature>
<evidence type="ECO:0000256" key="2">
    <source>
        <dbReference type="ARBA" id="ARBA00007935"/>
    </source>
</evidence>
<dbReference type="RefSeq" id="WP_221025274.1">
    <property type="nucleotide sequence ID" value="NZ_JAIEZQ010000002.1"/>
</dbReference>
<feature type="transmembrane region" description="Helical" evidence="8">
    <location>
        <begin position="325"/>
        <end position="343"/>
    </location>
</feature>
<evidence type="ECO:0000256" key="3">
    <source>
        <dbReference type="ARBA" id="ARBA00022448"/>
    </source>
</evidence>
<keyword evidence="3" id="KW-0813">Transport</keyword>
<dbReference type="SUPFAM" id="SSF81345">
    <property type="entry name" value="ABC transporter involved in vitamin B12 uptake, BtuC"/>
    <property type="match status" value="1"/>
</dbReference>
<dbReference type="EMBL" id="JAIEZQ010000002">
    <property type="protein sequence ID" value="MBY9075538.1"/>
    <property type="molecule type" value="Genomic_DNA"/>
</dbReference>
<keyword evidence="6 8" id="KW-1133">Transmembrane helix</keyword>
<evidence type="ECO:0000256" key="1">
    <source>
        <dbReference type="ARBA" id="ARBA00004651"/>
    </source>
</evidence>
<evidence type="ECO:0000256" key="6">
    <source>
        <dbReference type="ARBA" id="ARBA00022989"/>
    </source>
</evidence>
<dbReference type="InterPro" id="IPR037294">
    <property type="entry name" value="ABC_BtuC-like"/>
</dbReference>
<reference evidence="9 10" key="1">
    <citation type="submission" date="2021-08" db="EMBL/GenBank/DDBJ databases">
        <title>Nocardioides bacterium WL0053 sp. nov., isolated from the sediment.</title>
        <authorList>
            <person name="Wang L."/>
            <person name="Zhang D."/>
            <person name="Zhang A."/>
        </authorList>
    </citation>
    <scope>NUCLEOTIDE SEQUENCE [LARGE SCALE GENOMIC DNA]</scope>
    <source>
        <strain evidence="9 10">WL0053</strain>
    </source>
</reference>
<keyword evidence="4" id="KW-1003">Cell membrane</keyword>
<evidence type="ECO:0000313" key="9">
    <source>
        <dbReference type="EMBL" id="MBY9075538.1"/>
    </source>
</evidence>